<dbReference type="PROSITE" id="PS50923">
    <property type="entry name" value="SUSHI"/>
    <property type="match status" value="1"/>
</dbReference>
<keyword evidence="4" id="KW-0812">Transmembrane</keyword>
<feature type="region of interest" description="Disordered" evidence="3">
    <location>
        <begin position="157"/>
        <end position="245"/>
    </location>
</feature>
<keyword evidence="6" id="KW-1185">Reference proteome</keyword>
<dbReference type="CDD" id="cd00033">
    <property type="entry name" value="CCP"/>
    <property type="match status" value="1"/>
</dbReference>
<dbReference type="InterPro" id="IPR035976">
    <property type="entry name" value="Sushi/SCR/CCP_sf"/>
</dbReference>
<dbReference type="Gene3D" id="2.10.70.10">
    <property type="entry name" value="Complement Module, domain 1"/>
    <property type="match status" value="1"/>
</dbReference>
<dbReference type="GeneID" id="106064290"/>
<dbReference type="OrthoDB" id="6065849at2759"/>
<dbReference type="SUPFAM" id="SSF57535">
    <property type="entry name" value="Complement control module/SCR domain"/>
    <property type="match status" value="1"/>
</dbReference>
<protein>
    <submittedName>
        <fullName evidence="7">Uncharacterized protein LOC106064290</fullName>
    </submittedName>
</protein>
<comment type="caution">
    <text evidence="2">Lacks conserved residue(s) required for the propagation of feature annotation.</text>
</comment>
<feature type="domain" description="Sushi" evidence="5">
    <location>
        <begin position="4"/>
        <end position="59"/>
    </location>
</feature>
<name>A0A9W2YFX4_BIOGL</name>
<organism evidence="6 7">
    <name type="scientific">Biomphalaria glabrata</name>
    <name type="common">Bloodfluke planorb</name>
    <name type="synonym">Freshwater snail</name>
    <dbReference type="NCBI Taxonomy" id="6526"/>
    <lineage>
        <taxon>Eukaryota</taxon>
        <taxon>Metazoa</taxon>
        <taxon>Spiralia</taxon>
        <taxon>Lophotrochozoa</taxon>
        <taxon>Mollusca</taxon>
        <taxon>Gastropoda</taxon>
        <taxon>Heterobranchia</taxon>
        <taxon>Euthyneura</taxon>
        <taxon>Panpulmonata</taxon>
        <taxon>Hygrophila</taxon>
        <taxon>Lymnaeoidea</taxon>
        <taxon>Planorbidae</taxon>
        <taxon>Biomphalaria</taxon>
    </lineage>
</organism>
<dbReference type="Proteomes" id="UP001165740">
    <property type="component" value="Chromosome 12"/>
</dbReference>
<accession>A0A9W2YFX4</accession>
<evidence type="ECO:0000259" key="5">
    <source>
        <dbReference type="PROSITE" id="PS50923"/>
    </source>
</evidence>
<dbReference type="SMART" id="SM00032">
    <property type="entry name" value="CCP"/>
    <property type="match status" value="1"/>
</dbReference>
<evidence type="ECO:0000256" key="2">
    <source>
        <dbReference type="PROSITE-ProRule" id="PRU00302"/>
    </source>
</evidence>
<proteinExistence type="predicted"/>
<evidence type="ECO:0000256" key="4">
    <source>
        <dbReference type="SAM" id="Phobius"/>
    </source>
</evidence>
<sequence length="367" mass="39246">MSPTHCLTPEADPSTQLVDINRTFAQYTCRAGYRIESGDLQRSCDANGTWSGSPPVCVVDSVMPKAYLVILIVGATVAVFLACIPYDFYRFRKRKKKVRDHQERLSLVTRIAPGHAKVIIETVAIEPELATNAHQRRFGLKSLFSVFRFVGGKMKAGQGAPDSSHPLCPEGHAEPLSGSDQGPESDGLTASSFVFPPDQSSAGPSAHDGLESCDEDMDLAEKRPGGLMDDTSGPRSPPQATSPSCLVPCAISPSTSTGAVSKKSFSVIHKANEMFGLQLTAMRQESDTRGALPSTSISNEPAVVQVTCLNDVSLVRNAFEEIPPSTSSPEIASLPASTNLTLERRSLPGNVTSITYHSMPSIQDNSP</sequence>
<gene>
    <name evidence="7" type="primary">LOC106064290</name>
</gene>
<keyword evidence="4" id="KW-0472">Membrane</keyword>
<reference evidence="7" key="1">
    <citation type="submission" date="2025-08" db="UniProtKB">
        <authorList>
            <consortium name="RefSeq"/>
        </authorList>
    </citation>
    <scope>IDENTIFICATION</scope>
</reference>
<evidence type="ECO:0000256" key="3">
    <source>
        <dbReference type="SAM" id="MobiDB-lite"/>
    </source>
</evidence>
<evidence type="ECO:0000313" key="7">
    <source>
        <dbReference type="RefSeq" id="XP_055861632.1"/>
    </source>
</evidence>
<keyword evidence="2" id="KW-0768">Sushi</keyword>
<dbReference type="Pfam" id="PF00084">
    <property type="entry name" value="Sushi"/>
    <property type="match status" value="1"/>
</dbReference>
<dbReference type="RefSeq" id="XP_055861632.1">
    <property type="nucleotide sequence ID" value="XM_056005657.1"/>
</dbReference>
<feature type="transmembrane region" description="Helical" evidence="4">
    <location>
        <begin position="66"/>
        <end position="89"/>
    </location>
</feature>
<keyword evidence="1" id="KW-1015">Disulfide bond</keyword>
<evidence type="ECO:0000313" key="6">
    <source>
        <dbReference type="Proteomes" id="UP001165740"/>
    </source>
</evidence>
<dbReference type="AlphaFoldDB" id="A0A9W2YFX4"/>
<keyword evidence="4" id="KW-1133">Transmembrane helix</keyword>
<dbReference type="InterPro" id="IPR000436">
    <property type="entry name" value="Sushi_SCR_CCP_dom"/>
</dbReference>
<feature type="compositionally biased region" description="Polar residues" evidence="3">
    <location>
        <begin position="178"/>
        <end position="203"/>
    </location>
</feature>
<evidence type="ECO:0000256" key="1">
    <source>
        <dbReference type="ARBA" id="ARBA00023157"/>
    </source>
</evidence>